<evidence type="ECO:0000256" key="5">
    <source>
        <dbReference type="ARBA" id="ARBA00023242"/>
    </source>
</evidence>
<evidence type="ECO:0000256" key="3">
    <source>
        <dbReference type="ARBA" id="ARBA00023125"/>
    </source>
</evidence>
<dbReference type="GO" id="GO:0003677">
    <property type="term" value="F:DNA binding"/>
    <property type="evidence" value="ECO:0007669"/>
    <property type="project" value="UniProtKB-KW"/>
</dbReference>
<sequence>MGRPNAEAQLNLPPGFRFFPTDDELVVHYLCRKAASQAIAVPIIAEVDLYKFDPWQLPEKALFGEKEWYFFTPRDRKYPNGSRPNRAAGSGYWKATGADKPITAKGSNKRVGIKKALVFYVGKAPKGNKTNWIMHEYRLADVNRSAKKKGSLRLDDWVLCRIYNKKSSAEKLAKEQKEWSSEEAMEQFHEEIDEKVPGILLTGNTIMNSSIENSERTSQDSTISAPSPNCRTASNHDSRASAITSLSYNSNPIFEQNLNLSNASSAPMEIPELVPFFSSMNNRRTNYDSADLIPPILLTDSSCSMQSSHDLKSEKEEVQSSFRLEELMQQQQQENAGLNQQMFSFGFESLQNPFPSLDQIQPPTNNDPFQDYLASLTVPSYLQRSSY</sequence>
<protein>
    <submittedName>
        <fullName evidence="8">NAC2</fullName>
    </submittedName>
</protein>
<accession>A0A3G2WJF9</accession>
<dbReference type="PANTHER" id="PTHR31719:SF94">
    <property type="entry name" value="PROTEIN ATAF2"/>
    <property type="match status" value="1"/>
</dbReference>
<dbReference type="GO" id="GO:0005634">
    <property type="term" value="C:nucleus"/>
    <property type="evidence" value="ECO:0007669"/>
    <property type="project" value="UniProtKB-SubCell"/>
</dbReference>
<evidence type="ECO:0000256" key="1">
    <source>
        <dbReference type="ARBA" id="ARBA00004123"/>
    </source>
</evidence>
<organism evidence="8">
    <name type="scientific">Picea wilsonii</name>
    <name type="common">Wilson's spruce</name>
    <dbReference type="NCBI Taxonomy" id="162304"/>
    <lineage>
        <taxon>Eukaryota</taxon>
        <taxon>Viridiplantae</taxon>
        <taxon>Streptophyta</taxon>
        <taxon>Embryophyta</taxon>
        <taxon>Tracheophyta</taxon>
        <taxon>Spermatophyta</taxon>
        <taxon>Pinopsida</taxon>
        <taxon>Pinidae</taxon>
        <taxon>Conifers I</taxon>
        <taxon>Pinales</taxon>
        <taxon>Pinaceae</taxon>
        <taxon>Picea</taxon>
    </lineage>
</organism>
<dbReference type="PANTHER" id="PTHR31719">
    <property type="entry name" value="NAC TRANSCRIPTION FACTOR 56"/>
    <property type="match status" value="1"/>
</dbReference>
<dbReference type="EMBL" id="MG891780">
    <property type="protein sequence ID" value="AYP00097.1"/>
    <property type="molecule type" value="mRNA"/>
</dbReference>
<keyword evidence="5" id="KW-0539">Nucleus</keyword>
<dbReference type="Gene3D" id="2.170.150.80">
    <property type="entry name" value="NAC domain"/>
    <property type="match status" value="1"/>
</dbReference>
<dbReference type="FunFam" id="2.170.150.80:FF:000004">
    <property type="entry name" value="NAC transcription factor"/>
    <property type="match status" value="1"/>
</dbReference>
<feature type="region of interest" description="Disordered" evidence="6">
    <location>
        <begin position="212"/>
        <end position="238"/>
    </location>
</feature>
<evidence type="ECO:0000259" key="7">
    <source>
        <dbReference type="PROSITE" id="PS51005"/>
    </source>
</evidence>
<comment type="subcellular location">
    <subcellularLocation>
        <location evidence="1">Nucleus</location>
    </subcellularLocation>
</comment>
<keyword evidence="4" id="KW-0804">Transcription</keyword>
<dbReference type="InterPro" id="IPR003441">
    <property type="entry name" value="NAC-dom"/>
</dbReference>
<keyword evidence="2" id="KW-0805">Transcription regulation</keyword>
<evidence type="ECO:0000313" key="8">
    <source>
        <dbReference type="EMBL" id="AYP00097.1"/>
    </source>
</evidence>
<evidence type="ECO:0000256" key="4">
    <source>
        <dbReference type="ARBA" id="ARBA00023163"/>
    </source>
</evidence>
<name>A0A3G2WJF9_PICWI</name>
<feature type="compositionally biased region" description="Polar residues" evidence="6">
    <location>
        <begin position="219"/>
        <end position="233"/>
    </location>
</feature>
<keyword evidence="3" id="KW-0238">DNA-binding</keyword>
<evidence type="ECO:0000256" key="2">
    <source>
        <dbReference type="ARBA" id="ARBA00023015"/>
    </source>
</evidence>
<dbReference type="GO" id="GO:0006355">
    <property type="term" value="P:regulation of DNA-templated transcription"/>
    <property type="evidence" value="ECO:0007669"/>
    <property type="project" value="InterPro"/>
</dbReference>
<dbReference type="AlphaFoldDB" id="A0A3G2WJF9"/>
<dbReference type="PROSITE" id="PS51005">
    <property type="entry name" value="NAC"/>
    <property type="match status" value="1"/>
</dbReference>
<evidence type="ECO:0000256" key="6">
    <source>
        <dbReference type="SAM" id="MobiDB-lite"/>
    </source>
</evidence>
<dbReference type="InterPro" id="IPR036093">
    <property type="entry name" value="NAC_dom_sf"/>
</dbReference>
<reference evidence="8" key="1">
    <citation type="submission" date="2018-02" db="EMBL/GenBank/DDBJ databases">
        <title>Picea wilsonii transcription factor NAC2 interaction with FCA1 mediates drought, salt tolerance and flowering time.</title>
        <authorList>
            <person name="Zhang H."/>
            <person name="Cui X."/>
            <person name="Guo Y."/>
            <person name="Zhang L."/>
        </authorList>
    </citation>
    <scope>NUCLEOTIDE SEQUENCE</scope>
</reference>
<dbReference type="SUPFAM" id="SSF101941">
    <property type="entry name" value="NAC domain"/>
    <property type="match status" value="1"/>
</dbReference>
<feature type="domain" description="NAC" evidence="7">
    <location>
        <begin position="12"/>
        <end position="165"/>
    </location>
</feature>
<proteinExistence type="evidence at transcript level"/>
<dbReference type="Pfam" id="PF02365">
    <property type="entry name" value="NAM"/>
    <property type="match status" value="1"/>
</dbReference>